<sequence>MPSLYTEIEIDVPKPQVWRILFQKDRWKYWNTFLYDCDCDRPFTQGQETILSLRRVSGEEPIEFQPIVTLVQQDSCLQWVSTIPGFRNEHVFELQDIGRNRTKYIHQERFSGPLSKMFLPFIRRDEQQGIQRMAWELKHYAERSSQRFRD</sequence>
<organism evidence="1 2">
    <name type="scientific">Phormidesmis priestleyi ULC007</name>
    <dbReference type="NCBI Taxonomy" id="1920490"/>
    <lineage>
        <taxon>Bacteria</taxon>
        <taxon>Bacillati</taxon>
        <taxon>Cyanobacteriota</taxon>
        <taxon>Cyanophyceae</taxon>
        <taxon>Leptolyngbyales</taxon>
        <taxon>Leptolyngbyaceae</taxon>
        <taxon>Phormidesmis</taxon>
    </lineage>
</organism>
<accession>A0A2T1D4M7</accession>
<evidence type="ECO:0000313" key="1">
    <source>
        <dbReference type="EMBL" id="PSB15386.1"/>
    </source>
</evidence>
<reference evidence="1 2" key="1">
    <citation type="submission" date="2018-02" db="EMBL/GenBank/DDBJ databases">
        <authorList>
            <person name="Cohen D.B."/>
            <person name="Kent A.D."/>
        </authorList>
    </citation>
    <scope>NUCLEOTIDE SEQUENCE [LARGE SCALE GENOMIC DNA]</scope>
    <source>
        <strain evidence="1 2">ULC007</strain>
    </source>
</reference>
<gene>
    <name evidence="1" type="ORF">C7B65_24485</name>
</gene>
<dbReference type="Gene3D" id="3.30.530.20">
    <property type="match status" value="1"/>
</dbReference>
<dbReference type="SUPFAM" id="SSF55961">
    <property type="entry name" value="Bet v1-like"/>
    <property type="match status" value="1"/>
</dbReference>
<dbReference type="CDD" id="cd07822">
    <property type="entry name" value="SRPBCC_4"/>
    <property type="match status" value="1"/>
</dbReference>
<reference evidence="1 2" key="2">
    <citation type="submission" date="2018-03" db="EMBL/GenBank/DDBJ databases">
        <title>The ancient ancestry and fast evolution of plastids.</title>
        <authorList>
            <person name="Moore K.R."/>
            <person name="Magnabosco C."/>
            <person name="Momper L."/>
            <person name="Gold D.A."/>
            <person name="Bosak T."/>
            <person name="Fournier G.P."/>
        </authorList>
    </citation>
    <scope>NUCLEOTIDE SEQUENCE [LARGE SCALE GENOMIC DNA]</scope>
    <source>
        <strain evidence="1 2">ULC007</strain>
    </source>
</reference>
<proteinExistence type="predicted"/>
<protein>
    <submittedName>
        <fullName evidence="1">SRPBCC domain-containing protein</fullName>
    </submittedName>
</protein>
<evidence type="ECO:0000313" key="2">
    <source>
        <dbReference type="Proteomes" id="UP000238634"/>
    </source>
</evidence>
<dbReference type="PANTHER" id="PTHR36166:SF1">
    <property type="entry name" value="SRPBCC DOMAIN-CONTAINING PROTEIN"/>
    <property type="match status" value="1"/>
</dbReference>
<dbReference type="OrthoDB" id="191189at2"/>
<dbReference type="EMBL" id="PVWG01000062">
    <property type="protein sequence ID" value="PSB15386.1"/>
    <property type="molecule type" value="Genomic_DNA"/>
</dbReference>
<dbReference type="RefSeq" id="WP_073075136.1">
    <property type="nucleotide sequence ID" value="NZ_MPPI01000062.1"/>
</dbReference>
<name>A0A2T1D4M7_9CYAN</name>
<comment type="caution">
    <text evidence="1">The sequence shown here is derived from an EMBL/GenBank/DDBJ whole genome shotgun (WGS) entry which is preliminary data.</text>
</comment>
<dbReference type="PANTHER" id="PTHR36166">
    <property type="entry name" value="CHROMOSOME 9, WHOLE GENOME SHOTGUN SEQUENCE"/>
    <property type="match status" value="1"/>
</dbReference>
<dbReference type="Proteomes" id="UP000238634">
    <property type="component" value="Unassembled WGS sequence"/>
</dbReference>
<dbReference type="STRING" id="1920490.GCA_001895925_03221"/>
<keyword evidence="2" id="KW-1185">Reference proteome</keyword>
<dbReference type="InterPro" id="IPR023393">
    <property type="entry name" value="START-like_dom_sf"/>
</dbReference>
<dbReference type="AlphaFoldDB" id="A0A2T1D4M7"/>